<comment type="caution">
    <text evidence="2">The sequence shown here is derived from an EMBL/GenBank/DDBJ whole genome shotgun (WGS) entry which is preliminary data.</text>
</comment>
<evidence type="ECO:0000259" key="1">
    <source>
        <dbReference type="Pfam" id="PF00646"/>
    </source>
</evidence>
<feature type="domain" description="F-box" evidence="1">
    <location>
        <begin position="15"/>
        <end position="53"/>
    </location>
</feature>
<accession>A0A5J9SQJ4</accession>
<name>A0A5J9SQJ4_9POAL</name>
<dbReference type="Proteomes" id="UP000324897">
    <property type="component" value="Unassembled WGS sequence"/>
</dbReference>
<evidence type="ECO:0000313" key="3">
    <source>
        <dbReference type="Proteomes" id="UP000324897"/>
    </source>
</evidence>
<sequence>MPPLPPSPPPPVLMEELVEEVLLRVPPDDPATLVRAALVCKPWCRLVSGRGFRHRFRELHRTPPMLGFCYITYDEDEDEEISRFALTTSFTPP</sequence>
<proteinExistence type="predicted"/>
<reference evidence="2 3" key="1">
    <citation type="journal article" date="2019" name="Sci. Rep.">
        <title>A high-quality genome of Eragrostis curvula grass provides insights into Poaceae evolution and supports new strategies to enhance forage quality.</title>
        <authorList>
            <person name="Carballo J."/>
            <person name="Santos B.A.C.M."/>
            <person name="Zappacosta D."/>
            <person name="Garbus I."/>
            <person name="Selva J.P."/>
            <person name="Gallo C.A."/>
            <person name="Diaz A."/>
            <person name="Albertini E."/>
            <person name="Caccamo M."/>
            <person name="Echenique V."/>
        </authorList>
    </citation>
    <scope>NUCLEOTIDE SEQUENCE [LARGE SCALE GENOMIC DNA]</scope>
    <source>
        <strain evidence="3">cv. Victoria</strain>
        <tissue evidence="2">Leaf</tissue>
    </source>
</reference>
<organism evidence="2 3">
    <name type="scientific">Eragrostis curvula</name>
    <name type="common">weeping love grass</name>
    <dbReference type="NCBI Taxonomy" id="38414"/>
    <lineage>
        <taxon>Eukaryota</taxon>
        <taxon>Viridiplantae</taxon>
        <taxon>Streptophyta</taxon>
        <taxon>Embryophyta</taxon>
        <taxon>Tracheophyta</taxon>
        <taxon>Spermatophyta</taxon>
        <taxon>Magnoliopsida</taxon>
        <taxon>Liliopsida</taxon>
        <taxon>Poales</taxon>
        <taxon>Poaceae</taxon>
        <taxon>PACMAD clade</taxon>
        <taxon>Chloridoideae</taxon>
        <taxon>Eragrostideae</taxon>
        <taxon>Eragrostidinae</taxon>
        <taxon>Eragrostis</taxon>
    </lineage>
</organism>
<dbReference type="InterPro" id="IPR001810">
    <property type="entry name" value="F-box_dom"/>
</dbReference>
<dbReference type="Pfam" id="PF00646">
    <property type="entry name" value="F-box"/>
    <property type="match status" value="1"/>
</dbReference>
<dbReference type="PANTHER" id="PTHR32133:SF386">
    <property type="entry name" value="F-BOX DOMAIN-CONTAINING PROTEIN"/>
    <property type="match status" value="1"/>
</dbReference>
<keyword evidence="3" id="KW-1185">Reference proteome</keyword>
<evidence type="ECO:0000313" key="2">
    <source>
        <dbReference type="EMBL" id="TVU01199.1"/>
    </source>
</evidence>
<dbReference type="AlphaFoldDB" id="A0A5J9SQJ4"/>
<protein>
    <recommendedName>
        <fullName evidence="1">F-box domain-containing protein</fullName>
    </recommendedName>
</protein>
<feature type="non-terminal residue" evidence="2">
    <location>
        <position position="1"/>
    </location>
</feature>
<dbReference type="SUPFAM" id="SSF81383">
    <property type="entry name" value="F-box domain"/>
    <property type="match status" value="1"/>
</dbReference>
<dbReference type="Gramene" id="TVU01199">
    <property type="protein sequence ID" value="TVU01199"/>
    <property type="gene ID" value="EJB05_53358"/>
</dbReference>
<dbReference type="PANTHER" id="PTHR32133">
    <property type="entry name" value="OS07G0120400 PROTEIN"/>
    <property type="match status" value="1"/>
</dbReference>
<dbReference type="InterPro" id="IPR036047">
    <property type="entry name" value="F-box-like_dom_sf"/>
</dbReference>
<dbReference type="EMBL" id="RWGY01000476">
    <property type="protein sequence ID" value="TVU01199.1"/>
    <property type="molecule type" value="Genomic_DNA"/>
</dbReference>
<feature type="non-terminal residue" evidence="2">
    <location>
        <position position="93"/>
    </location>
</feature>
<dbReference type="OrthoDB" id="709951at2759"/>
<gene>
    <name evidence="2" type="ORF">EJB05_53358</name>
</gene>